<evidence type="ECO:0000313" key="3">
    <source>
        <dbReference type="EMBL" id="MEO1771803.1"/>
    </source>
</evidence>
<feature type="transmembrane region" description="Helical" evidence="2">
    <location>
        <begin position="368"/>
        <end position="390"/>
    </location>
</feature>
<accession>A0ABV0ET48</accession>
<reference evidence="3 4" key="1">
    <citation type="submission" date="2021-03" db="EMBL/GenBank/DDBJ databases">
        <authorList>
            <person name="Gilmore M.S."/>
            <person name="Schwartzman J."/>
            <person name="Van Tyne D."/>
            <person name="Martin M."/>
            <person name="Earl A.M."/>
            <person name="Manson A.L."/>
            <person name="Straub T."/>
            <person name="Salamzade R."/>
            <person name="Saavedra J."/>
            <person name="Lebreton F."/>
            <person name="Prichula J."/>
            <person name="Schaufler K."/>
            <person name="Gaca A."/>
            <person name="Sgardioli B."/>
            <person name="Wagenaar J."/>
            <person name="Strong T."/>
        </authorList>
    </citation>
    <scope>NUCLEOTIDE SEQUENCE [LARGE SCALE GENOMIC DNA]</scope>
    <source>
        <strain evidence="3 4">665A</strain>
    </source>
</reference>
<keyword evidence="2" id="KW-0812">Transmembrane</keyword>
<dbReference type="Pfam" id="PF00344">
    <property type="entry name" value="SecY"/>
    <property type="match status" value="1"/>
</dbReference>
<dbReference type="RefSeq" id="WP_207705098.1">
    <property type="nucleotide sequence ID" value="NZ_JAFREL020000003.1"/>
</dbReference>
<feature type="transmembrane region" description="Helical" evidence="2">
    <location>
        <begin position="197"/>
        <end position="216"/>
    </location>
</feature>
<dbReference type="PANTHER" id="PTHR10906">
    <property type="entry name" value="SECY/SEC61-ALPHA FAMILY MEMBER"/>
    <property type="match status" value="1"/>
</dbReference>
<feature type="transmembrane region" description="Helical" evidence="2">
    <location>
        <begin position="62"/>
        <end position="83"/>
    </location>
</feature>
<dbReference type="InterPro" id="IPR002208">
    <property type="entry name" value="SecY/SEC61-alpha"/>
</dbReference>
<feature type="transmembrane region" description="Helical" evidence="2">
    <location>
        <begin position="134"/>
        <end position="155"/>
    </location>
</feature>
<dbReference type="Gene3D" id="1.10.3370.10">
    <property type="entry name" value="SecY subunit domain"/>
    <property type="match status" value="1"/>
</dbReference>
<evidence type="ECO:0000256" key="1">
    <source>
        <dbReference type="RuleBase" id="RU004349"/>
    </source>
</evidence>
<feature type="transmembrane region" description="Helical" evidence="2">
    <location>
        <begin position="237"/>
        <end position="258"/>
    </location>
</feature>
<feature type="transmembrane region" description="Helical" evidence="2">
    <location>
        <begin position="103"/>
        <end position="122"/>
    </location>
</feature>
<organism evidence="3 4">
    <name type="scientific">Candidatus Enterococcus ferrettii</name>
    <dbReference type="NCBI Taxonomy" id="2815324"/>
    <lineage>
        <taxon>Bacteria</taxon>
        <taxon>Bacillati</taxon>
        <taxon>Bacillota</taxon>
        <taxon>Bacilli</taxon>
        <taxon>Lactobacillales</taxon>
        <taxon>Enterococcaceae</taxon>
        <taxon>Enterococcus</taxon>
    </lineage>
</organism>
<dbReference type="PRINTS" id="PR00303">
    <property type="entry name" value="SECYTRNLCASE"/>
</dbReference>
<protein>
    <submittedName>
        <fullName evidence="3">Accessory Sec system translocase SecY2</fullName>
    </submittedName>
</protein>
<proteinExistence type="inferred from homology"/>
<dbReference type="InterPro" id="IPR023201">
    <property type="entry name" value="SecY_dom_sf"/>
</dbReference>
<sequence>MKKDKEIIKRICWSILLLAIVQIGKSIEVPGFVNIPQTEKAQNLVLRFLSTTTGGNFAKPTLLSLGMGPYMTSLIIWTTISMIDIDRIKNLSAKQRGYIQRTLTLIFAIAQGTAIMFRFRTLGNYDAFSNISRMAFYMMVILILATGGMFISWLSDINSEKGIGAQSLFILPGLISNLPAMLVSGQSGTLKIGSEQIIGLIVITLIYLYMTVFLYHSEYRIYIQRTGIDSRFNNSYVPIRLLTAGAMPFMFAVTVFSIPQLLLLNDAWSNTLFSSILSRFFSFNSVEGILTYGLILYGLGMGFSFINVRPNDIAKHLKESGDYIYEIPPGQQTETYIKGKLLRISMVGNSYLVLVSLIPLFIGLRVEIVSNLAFYFGSVFMLIIIIDTITQEMRFIFSKRDYNIF</sequence>
<name>A0ABV0ET48_9ENTE</name>
<keyword evidence="2" id="KW-1133">Transmembrane helix</keyword>
<evidence type="ECO:0000256" key="2">
    <source>
        <dbReference type="SAM" id="Phobius"/>
    </source>
</evidence>
<reference evidence="3 4" key="2">
    <citation type="submission" date="2024-02" db="EMBL/GenBank/DDBJ databases">
        <title>The Genome Sequence of Enterococcus sp. DIV0159.</title>
        <authorList>
            <person name="Earl A."/>
            <person name="Manson A."/>
            <person name="Gilmore M."/>
            <person name="Sanders J."/>
            <person name="Shea T."/>
            <person name="Howe W."/>
            <person name="Livny J."/>
            <person name="Cuomo C."/>
            <person name="Neafsey D."/>
            <person name="Birren B."/>
        </authorList>
    </citation>
    <scope>NUCLEOTIDE SEQUENCE [LARGE SCALE GENOMIC DNA]</scope>
    <source>
        <strain evidence="3 4">665A</strain>
    </source>
</reference>
<keyword evidence="2" id="KW-0472">Membrane</keyword>
<dbReference type="Proteomes" id="UP000664357">
    <property type="component" value="Unassembled WGS sequence"/>
</dbReference>
<dbReference type="SUPFAM" id="SSF103491">
    <property type="entry name" value="Preprotein translocase SecY subunit"/>
    <property type="match status" value="1"/>
</dbReference>
<evidence type="ECO:0000313" key="4">
    <source>
        <dbReference type="Proteomes" id="UP000664357"/>
    </source>
</evidence>
<feature type="transmembrane region" description="Helical" evidence="2">
    <location>
        <begin position="341"/>
        <end position="362"/>
    </location>
</feature>
<feature type="transmembrane region" description="Helical" evidence="2">
    <location>
        <begin position="167"/>
        <end position="185"/>
    </location>
</feature>
<feature type="transmembrane region" description="Helical" evidence="2">
    <location>
        <begin position="289"/>
        <end position="308"/>
    </location>
</feature>
<keyword evidence="4" id="KW-1185">Reference proteome</keyword>
<dbReference type="EMBL" id="JAFREL020000003">
    <property type="protein sequence ID" value="MEO1771803.1"/>
    <property type="molecule type" value="Genomic_DNA"/>
</dbReference>
<gene>
    <name evidence="3" type="ORF">JZO67_003784</name>
</gene>
<comment type="caution">
    <text evidence="3">The sequence shown here is derived from an EMBL/GenBank/DDBJ whole genome shotgun (WGS) entry which is preliminary data.</text>
</comment>
<comment type="similarity">
    <text evidence="1">Belongs to the SecY/SEC61-alpha family.</text>
</comment>
<dbReference type="PIRSF" id="PIRSF004557">
    <property type="entry name" value="SecY"/>
    <property type="match status" value="1"/>
</dbReference>